<keyword evidence="2" id="KW-1185">Reference proteome</keyword>
<name>A0ABV0S9N7_9TELE</name>
<evidence type="ECO:0000313" key="1">
    <source>
        <dbReference type="EMBL" id="MEQ2217203.1"/>
    </source>
</evidence>
<protein>
    <submittedName>
        <fullName evidence="1">Oxidation resistance protein 1</fullName>
    </submittedName>
</protein>
<proteinExistence type="predicted"/>
<comment type="caution">
    <text evidence="1">The sequence shown here is derived from an EMBL/GenBank/DDBJ whole genome shotgun (WGS) entry which is preliminary data.</text>
</comment>
<dbReference type="Proteomes" id="UP001434883">
    <property type="component" value="Unassembled WGS sequence"/>
</dbReference>
<reference evidence="1 2" key="1">
    <citation type="submission" date="2021-06" db="EMBL/GenBank/DDBJ databases">
        <authorList>
            <person name="Palmer J.M."/>
        </authorList>
    </citation>
    <scope>NUCLEOTIDE SEQUENCE [LARGE SCALE GENOMIC DNA]</scope>
    <source>
        <strain evidence="1 2">XC_2019</strain>
        <tissue evidence="1">Muscle</tissue>
    </source>
</reference>
<feature type="non-terminal residue" evidence="1">
    <location>
        <position position="1"/>
    </location>
</feature>
<organism evidence="1 2">
    <name type="scientific">Xenoophorus captivus</name>
    <dbReference type="NCBI Taxonomy" id="1517983"/>
    <lineage>
        <taxon>Eukaryota</taxon>
        <taxon>Metazoa</taxon>
        <taxon>Chordata</taxon>
        <taxon>Craniata</taxon>
        <taxon>Vertebrata</taxon>
        <taxon>Euteleostomi</taxon>
        <taxon>Actinopterygii</taxon>
        <taxon>Neopterygii</taxon>
        <taxon>Teleostei</taxon>
        <taxon>Neoteleostei</taxon>
        <taxon>Acanthomorphata</taxon>
        <taxon>Ovalentaria</taxon>
        <taxon>Atherinomorphae</taxon>
        <taxon>Cyprinodontiformes</taxon>
        <taxon>Goodeidae</taxon>
        <taxon>Xenoophorus</taxon>
    </lineage>
</organism>
<evidence type="ECO:0000313" key="2">
    <source>
        <dbReference type="Proteomes" id="UP001434883"/>
    </source>
</evidence>
<accession>A0ABV0S9N7</accession>
<gene>
    <name evidence="1" type="primary">OXR1</name>
    <name evidence="1" type="ORF">XENOCAPTIV_028900</name>
</gene>
<sequence length="167" mass="18175">FVTSFREACYGLLQIGRPSQPSQAASVWASYVGVGCSRRQFVGCTGRWRGGGVGETDVPPRPEGVHPPVFSALRQSKVVSSTSEEEEALTEKFLKINCKYITDGMGAVSGVLLVTPNNIMFDPHRMDPLVQTHGCEEYGIMCPLEEVQSAAICKEITDPVIREAVPE</sequence>
<dbReference type="EMBL" id="JAHRIN010075701">
    <property type="protein sequence ID" value="MEQ2217203.1"/>
    <property type="molecule type" value="Genomic_DNA"/>
</dbReference>